<dbReference type="KEGG" id="pcor:KS4_25740"/>
<feature type="binding site" evidence="7">
    <location>
        <position position="203"/>
    </location>
    <ligand>
        <name>NAD(+)</name>
        <dbReference type="ChEBI" id="CHEBI:57540"/>
    </ligand>
</feature>
<feature type="binding site" evidence="8">
    <location>
        <position position="272"/>
    </location>
    <ligand>
        <name>substrate</name>
    </ligand>
</feature>
<dbReference type="EMBL" id="CP036425">
    <property type="protein sequence ID" value="QDU34504.1"/>
    <property type="molecule type" value="Genomic_DNA"/>
</dbReference>
<keyword evidence="4 5" id="KW-0560">Oxidoreductase</keyword>
<dbReference type="GO" id="GO:0004399">
    <property type="term" value="F:histidinol dehydrogenase activity"/>
    <property type="evidence" value="ECO:0007669"/>
    <property type="project" value="UniProtKB-EC"/>
</dbReference>
<dbReference type="OrthoDB" id="9805269at2"/>
<feature type="binding site" evidence="9">
    <location>
        <position position="373"/>
    </location>
    <ligand>
        <name>Zn(2+)</name>
        <dbReference type="ChEBI" id="CHEBI:29105"/>
    </ligand>
</feature>
<dbReference type="InterPro" id="IPR012131">
    <property type="entry name" value="Hstdl_DH"/>
</dbReference>
<evidence type="ECO:0000256" key="9">
    <source>
        <dbReference type="PIRSR" id="PIRSR000099-4"/>
    </source>
</evidence>
<dbReference type="CDD" id="cd06572">
    <property type="entry name" value="Histidinol_dh"/>
    <property type="match status" value="1"/>
</dbReference>
<feature type="binding site" evidence="8">
    <location>
        <position position="432"/>
    </location>
    <ligand>
        <name>substrate</name>
    </ligand>
</feature>
<dbReference type="EC" id="1.1.1.23" evidence="11"/>
<evidence type="ECO:0000256" key="10">
    <source>
        <dbReference type="RuleBase" id="RU004175"/>
    </source>
</evidence>
<sequence>MFPVFDVNTAQGKAGYDAVLKRLKGTTNLSGDAAKAVIEVLADVEHHGDTGVVKYMQKWTDPNFDAARIKVAESELEAAYNTMDSEIKAALQASINHVMAYQKHCCPKDLDTIEIDGAELGMRFTPVDSVGCYVPGGMAVLFSTLIMTAVPAMAAGVPVENISVVSPPPTRIGDEEAGDISPLVLGTCWMLGIKQVYRIGGAQAIAALAYGTESVDKVEMIVGPGNMYVQLAKAMVNGVTGTDNGFYGPSEIVTIADDTARVACVAADLIAQAEHNPGKCFLVAWDQKVIDKIVAEVKAQLSKRKRVEAIDRALETESCAVLVKDLDQAIGYANEIACEHLNLAISNADSVLPRIRHAGEIFIGDQTPVAAGDYYAGPSHTLPTGTTARFSSGISSFTFLKRTGTVCYKNGMSEQTIKNIAMLAEAEGLDGHADSVRVRRG</sequence>
<accession>A0A517YW93</accession>
<comment type="similarity">
    <text evidence="1 5 10">Belongs to the histidinol dehydrogenase family.</text>
</comment>
<dbReference type="GO" id="GO:0000105">
    <property type="term" value="P:L-histidine biosynthetic process"/>
    <property type="evidence" value="ECO:0007669"/>
    <property type="project" value="InterPro"/>
</dbReference>
<feature type="binding site" evidence="7">
    <location>
        <position position="226"/>
    </location>
    <ligand>
        <name>NAD(+)</name>
        <dbReference type="ChEBI" id="CHEBI:57540"/>
    </ligand>
</feature>
<evidence type="ECO:0000313" key="12">
    <source>
        <dbReference type="Proteomes" id="UP000317369"/>
    </source>
</evidence>
<dbReference type="Gene3D" id="3.40.50.1980">
    <property type="entry name" value="Nitrogenase molybdenum iron protein domain"/>
    <property type="match status" value="2"/>
</dbReference>
<feature type="binding site" evidence="9">
    <location>
        <position position="275"/>
    </location>
    <ligand>
        <name>Zn(2+)</name>
        <dbReference type="ChEBI" id="CHEBI:29105"/>
    </ligand>
</feature>
<dbReference type="PRINTS" id="PR00083">
    <property type="entry name" value="HOLDHDRGNASE"/>
</dbReference>
<gene>
    <name evidence="11" type="primary">hisD</name>
    <name evidence="11" type="ORF">KS4_25740</name>
</gene>
<evidence type="ECO:0000256" key="3">
    <source>
        <dbReference type="ARBA" id="ARBA00022833"/>
    </source>
</evidence>
<feature type="active site" description="Proton acceptor" evidence="6">
    <location>
        <position position="339"/>
    </location>
</feature>
<keyword evidence="7" id="KW-0520">NAD</keyword>
<evidence type="ECO:0000256" key="6">
    <source>
        <dbReference type="PIRSR" id="PIRSR000099-1"/>
    </source>
</evidence>
<dbReference type="GO" id="GO:0005829">
    <property type="term" value="C:cytosol"/>
    <property type="evidence" value="ECO:0007669"/>
    <property type="project" value="TreeGrafter"/>
</dbReference>
<evidence type="ECO:0000256" key="4">
    <source>
        <dbReference type="ARBA" id="ARBA00023002"/>
    </source>
</evidence>
<dbReference type="Gene3D" id="1.20.5.1300">
    <property type="match status" value="1"/>
</dbReference>
<evidence type="ECO:0000256" key="7">
    <source>
        <dbReference type="PIRSR" id="PIRSR000099-2"/>
    </source>
</evidence>
<feature type="binding site" evidence="8">
    <location>
        <position position="373"/>
    </location>
    <ligand>
        <name>substrate</name>
    </ligand>
</feature>
<dbReference type="Pfam" id="PF00815">
    <property type="entry name" value="Histidinol_dh"/>
    <property type="match status" value="1"/>
</dbReference>
<feature type="binding site" evidence="8">
    <location>
        <position position="340"/>
    </location>
    <ligand>
        <name>substrate</name>
    </ligand>
</feature>
<keyword evidence="12" id="KW-1185">Reference proteome</keyword>
<dbReference type="PIRSF" id="PIRSF000099">
    <property type="entry name" value="Histidinol_dh"/>
    <property type="match status" value="1"/>
</dbReference>
<name>A0A517YW93_9BACT</name>
<comment type="cofactor">
    <cofactor evidence="9">
        <name>Zn(2+)</name>
        <dbReference type="ChEBI" id="CHEBI:29105"/>
    </cofactor>
    <text evidence="9">Binds 1 zinc ion per subunit.</text>
</comment>
<keyword evidence="3 9" id="KW-0862">Zinc</keyword>
<evidence type="ECO:0000256" key="5">
    <source>
        <dbReference type="PIRNR" id="PIRNR000099"/>
    </source>
</evidence>
<dbReference type="PANTHER" id="PTHR21256">
    <property type="entry name" value="HISTIDINOL DEHYDROGENASE HDH"/>
    <property type="match status" value="1"/>
</dbReference>
<evidence type="ECO:0000256" key="1">
    <source>
        <dbReference type="ARBA" id="ARBA00010178"/>
    </source>
</evidence>
<dbReference type="NCBIfam" id="TIGR00069">
    <property type="entry name" value="hisD"/>
    <property type="match status" value="1"/>
</dbReference>
<dbReference type="SUPFAM" id="SSF53720">
    <property type="entry name" value="ALDH-like"/>
    <property type="match status" value="1"/>
</dbReference>
<organism evidence="11 12">
    <name type="scientific">Poriferisphaera corsica</name>
    <dbReference type="NCBI Taxonomy" id="2528020"/>
    <lineage>
        <taxon>Bacteria</taxon>
        <taxon>Pseudomonadati</taxon>
        <taxon>Planctomycetota</taxon>
        <taxon>Phycisphaerae</taxon>
        <taxon>Phycisphaerales</taxon>
        <taxon>Phycisphaeraceae</taxon>
        <taxon>Poriferisphaera</taxon>
    </lineage>
</organism>
<evidence type="ECO:0000256" key="2">
    <source>
        <dbReference type="ARBA" id="ARBA00022723"/>
    </source>
</evidence>
<dbReference type="GO" id="GO:0051287">
    <property type="term" value="F:NAD binding"/>
    <property type="evidence" value="ECO:0007669"/>
    <property type="project" value="InterPro"/>
</dbReference>
<feature type="binding site" evidence="9">
    <location>
        <position position="432"/>
    </location>
    <ligand>
        <name>Zn(2+)</name>
        <dbReference type="ChEBI" id="CHEBI:29105"/>
    </ligand>
</feature>
<dbReference type="GO" id="GO:0046872">
    <property type="term" value="F:metal ion binding"/>
    <property type="evidence" value="ECO:0007669"/>
    <property type="project" value="UniProtKB-KW"/>
</dbReference>
<feature type="binding site" evidence="9">
    <location>
        <position position="272"/>
    </location>
    <ligand>
        <name>Zn(2+)</name>
        <dbReference type="ChEBI" id="CHEBI:29105"/>
    </ligand>
</feature>
<evidence type="ECO:0000313" key="11">
    <source>
        <dbReference type="EMBL" id="QDU34504.1"/>
    </source>
</evidence>
<dbReference type="AlphaFoldDB" id="A0A517YW93"/>
<keyword evidence="2 9" id="KW-0479">Metal-binding</keyword>
<evidence type="ECO:0000256" key="8">
    <source>
        <dbReference type="PIRSR" id="PIRSR000099-3"/>
    </source>
</evidence>
<dbReference type="Proteomes" id="UP000317369">
    <property type="component" value="Chromosome"/>
</dbReference>
<proteinExistence type="inferred from homology"/>
<feature type="active site" description="Proton acceptor" evidence="6">
    <location>
        <position position="340"/>
    </location>
</feature>
<feature type="binding site" evidence="7">
    <location>
        <position position="133"/>
    </location>
    <ligand>
        <name>NAD(+)</name>
        <dbReference type="ChEBI" id="CHEBI:57540"/>
    </ligand>
</feature>
<dbReference type="PANTHER" id="PTHR21256:SF2">
    <property type="entry name" value="HISTIDINE BIOSYNTHESIS TRIFUNCTIONAL PROTEIN"/>
    <property type="match status" value="1"/>
</dbReference>
<dbReference type="RefSeq" id="WP_145078413.1">
    <property type="nucleotide sequence ID" value="NZ_CP036425.1"/>
</dbReference>
<dbReference type="InterPro" id="IPR016161">
    <property type="entry name" value="Ald_DH/histidinol_DH"/>
</dbReference>
<reference evidence="11 12" key="1">
    <citation type="submission" date="2019-02" db="EMBL/GenBank/DDBJ databases">
        <title>Deep-cultivation of Planctomycetes and their phenomic and genomic characterization uncovers novel biology.</title>
        <authorList>
            <person name="Wiegand S."/>
            <person name="Jogler M."/>
            <person name="Boedeker C."/>
            <person name="Pinto D."/>
            <person name="Vollmers J."/>
            <person name="Rivas-Marin E."/>
            <person name="Kohn T."/>
            <person name="Peeters S.H."/>
            <person name="Heuer A."/>
            <person name="Rast P."/>
            <person name="Oberbeckmann S."/>
            <person name="Bunk B."/>
            <person name="Jeske O."/>
            <person name="Meyerdierks A."/>
            <person name="Storesund J.E."/>
            <person name="Kallscheuer N."/>
            <person name="Luecker S."/>
            <person name="Lage O.M."/>
            <person name="Pohl T."/>
            <person name="Merkel B.J."/>
            <person name="Hornburger P."/>
            <person name="Mueller R.-W."/>
            <person name="Bruemmer F."/>
            <person name="Labrenz M."/>
            <person name="Spormann A.M."/>
            <person name="Op den Camp H."/>
            <person name="Overmann J."/>
            <person name="Amann R."/>
            <person name="Jetten M.S.M."/>
            <person name="Mascher T."/>
            <person name="Medema M.H."/>
            <person name="Devos D.P."/>
            <person name="Kaster A.-K."/>
            <person name="Ovreas L."/>
            <person name="Rohde M."/>
            <person name="Galperin M.Y."/>
            <person name="Jogler C."/>
        </authorList>
    </citation>
    <scope>NUCLEOTIDE SEQUENCE [LARGE SCALE GENOMIC DNA]</scope>
    <source>
        <strain evidence="11 12">KS4</strain>
    </source>
</reference>
<feature type="binding site" evidence="8">
    <location>
        <position position="275"/>
    </location>
    <ligand>
        <name>substrate</name>
    </ligand>
</feature>
<protein>
    <submittedName>
        <fullName evidence="11">Histidinol dehydrogenase</fullName>
        <ecNumber evidence="11">1.1.1.23</ecNumber>
    </submittedName>
</protein>
<feature type="binding site" evidence="8">
    <location>
        <position position="250"/>
    </location>
    <ligand>
        <name>substrate</name>
    </ligand>
</feature>
<feature type="binding site" evidence="8">
    <location>
        <position position="427"/>
    </location>
    <ligand>
        <name>substrate</name>
    </ligand>
</feature>
<dbReference type="FunFam" id="3.40.50.1980:FF:000001">
    <property type="entry name" value="Histidinol dehydrogenase"/>
    <property type="match status" value="1"/>
</dbReference>
<dbReference type="InterPro" id="IPR022695">
    <property type="entry name" value="Histidinol_DH_monofunct"/>
</dbReference>